<accession>A0AAD7MSN7</accession>
<evidence type="ECO:0000313" key="1">
    <source>
        <dbReference type="EMBL" id="KAJ7730276.1"/>
    </source>
</evidence>
<organism evidence="1 2">
    <name type="scientific">Mycena maculata</name>
    <dbReference type="NCBI Taxonomy" id="230809"/>
    <lineage>
        <taxon>Eukaryota</taxon>
        <taxon>Fungi</taxon>
        <taxon>Dikarya</taxon>
        <taxon>Basidiomycota</taxon>
        <taxon>Agaricomycotina</taxon>
        <taxon>Agaricomycetes</taxon>
        <taxon>Agaricomycetidae</taxon>
        <taxon>Agaricales</taxon>
        <taxon>Marasmiineae</taxon>
        <taxon>Mycenaceae</taxon>
        <taxon>Mycena</taxon>
    </lineage>
</organism>
<comment type="caution">
    <text evidence="1">The sequence shown here is derived from an EMBL/GenBank/DDBJ whole genome shotgun (WGS) entry which is preliminary data.</text>
</comment>
<protein>
    <submittedName>
        <fullName evidence="1">Uncharacterized protein</fullName>
    </submittedName>
</protein>
<evidence type="ECO:0000313" key="2">
    <source>
        <dbReference type="Proteomes" id="UP001215280"/>
    </source>
</evidence>
<dbReference type="EMBL" id="JARJLG010000192">
    <property type="protein sequence ID" value="KAJ7730276.1"/>
    <property type="molecule type" value="Genomic_DNA"/>
</dbReference>
<name>A0AAD7MSN7_9AGAR</name>
<keyword evidence="2" id="KW-1185">Reference proteome</keyword>
<reference evidence="1" key="1">
    <citation type="submission" date="2023-03" db="EMBL/GenBank/DDBJ databases">
        <title>Massive genome expansion in bonnet fungi (Mycena s.s.) driven by repeated elements and novel gene families across ecological guilds.</title>
        <authorList>
            <consortium name="Lawrence Berkeley National Laboratory"/>
            <person name="Harder C.B."/>
            <person name="Miyauchi S."/>
            <person name="Viragh M."/>
            <person name="Kuo A."/>
            <person name="Thoen E."/>
            <person name="Andreopoulos B."/>
            <person name="Lu D."/>
            <person name="Skrede I."/>
            <person name="Drula E."/>
            <person name="Henrissat B."/>
            <person name="Morin E."/>
            <person name="Kohler A."/>
            <person name="Barry K."/>
            <person name="LaButti K."/>
            <person name="Morin E."/>
            <person name="Salamov A."/>
            <person name="Lipzen A."/>
            <person name="Mereny Z."/>
            <person name="Hegedus B."/>
            <person name="Baldrian P."/>
            <person name="Stursova M."/>
            <person name="Weitz H."/>
            <person name="Taylor A."/>
            <person name="Grigoriev I.V."/>
            <person name="Nagy L.G."/>
            <person name="Martin F."/>
            <person name="Kauserud H."/>
        </authorList>
    </citation>
    <scope>NUCLEOTIDE SEQUENCE</scope>
    <source>
        <strain evidence="1">CBHHK188m</strain>
    </source>
</reference>
<proteinExistence type="predicted"/>
<gene>
    <name evidence="1" type="ORF">DFH07DRAFT_969267</name>
</gene>
<dbReference type="AlphaFoldDB" id="A0AAD7MSN7"/>
<dbReference type="Proteomes" id="UP001215280">
    <property type="component" value="Unassembled WGS sequence"/>
</dbReference>
<sequence>MVLLAGAGSAIAAAATYHACSRLTSTNGANSSASTTLPMLYRFWPAAVATSDTDDPSYVKPVLLPLAPNNNNSGDASCGSPAPPLLLPLTLRHQGLRWPPPPALEPHLSSAGAPISRASRRALLAVLLLLVWVLELWEARGQVLAHRGIPDFLSLCVSGSTVASCLRGDFDGAAGTATTTGSSLICSSIVALRLWPASFVDADAGATLVASSAGLGLLSSTKGVGIVLPVRCVALLAYVGAGALTVLLLLLTYNDGTPATLCAPICFPSACCAWHIHVHTFEVMSLCVHAPAAFMLLAVQHPPSTYVPSFSAPLHLGTLCALRGDRVRRARVRAGGPCALL</sequence>